<proteinExistence type="predicted"/>
<dbReference type="Proteomes" id="UP000053831">
    <property type="component" value="Unassembled WGS sequence"/>
</dbReference>
<evidence type="ECO:0000313" key="1">
    <source>
        <dbReference type="EMBL" id="KOS22297.1"/>
    </source>
</evidence>
<dbReference type="OrthoDB" id="2687876at2759"/>
<organism evidence="1 2">
    <name type="scientific">Escovopsis weberi</name>
    <dbReference type="NCBI Taxonomy" id="150374"/>
    <lineage>
        <taxon>Eukaryota</taxon>
        <taxon>Fungi</taxon>
        <taxon>Dikarya</taxon>
        <taxon>Ascomycota</taxon>
        <taxon>Pezizomycotina</taxon>
        <taxon>Sordariomycetes</taxon>
        <taxon>Hypocreomycetidae</taxon>
        <taxon>Hypocreales</taxon>
        <taxon>Hypocreaceae</taxon>
        <taxon>Escovopsis</taxon>
    </lineage>
</organism>
<name>A0A0M8N3B7_ESCWE</name>
<protein>
    <recommendedName>
        <fullName evidence="3">F-box domain-containing protein</fullName>
    </recommendedName>
</protein>
<reference evidence="1 2" key="1">
    <citation type="submission" date="2015-07" db="EMBL/GenBank/DDBJ databases">
        <title>The genome of the fungus Escovopsis weberi, a specialized disease agent of ant agriculture.</title>
        <authorList>
            <person name="de Man T.J."/>
            <person name="Stajich J.E."/>
            <person name="Kubicek C.P."/>
            <person name="Chenthamara K."/>
            <person name="Atanasova L."/>
            <person name="Druzhinina I.S."/>
            <person name="Birnbaum S."/>
            <person name="Barribeau S.M."/>
            <person name="Teiling C."/>
            <person name="Suen G."/>
            <person name="Currie C."/>
            <person name="Gerardo N.M."/>
        </authorList>
    </citation>
    <scope>NUCLEOTIDE SEQUENCE [LARGE SCALE GENOMIC DNA]</scope>
</reference>
<gene>
    <name evidence="1" type="ORF">ESCO_001576</name>
</gene>
<evidence type="ECO:0008006" key="3">
    <source>
        <dbReference type="Google" id="ProtNLM"/>
    </source>
</evidence>
<accession>A0A0M8N3B7</accession>
<keyword evidence="2" id="KW-1185">Reference proteome</keyword>
<dbReference type="AlphaFoldDB" id="A0A0M8N3B7"/>
<dbReference type="STRING" id="150374.A0A0M8N3B7"/>
<evidence type="ECO:0000313" key="2">
    <source>
        <dbReference type="Proteomes" id="UP000053831"/>
    </source>
</evidence>
<comment type="caution">
    <text evidence="1">The sequence shown here is derived from an EMBL/GenBank/DDBJ whole genome shotgun (WGS) entry which is preliminary data.</text>
</comment>
<dbReference type="EMBL" id="LGSR01000006">
    <property type="protein sequence ID" value="KOS22297.1"/>
    <property type="molecule type" value="Genomic_DNA"/>
</dbReference>
<sequence>MSLLAVKVCGFTNTHQDLAVIPPTPSTFAVTVHLDVKSPRPSDHHHHRRRRRRQKSIFGSLSDELAQRILAHLDLQSCLRLMKTNAATREKMVAWSPLQLLIRRATQAVQALMRTGAAATLSVAALDGLLRTRECELCRAFGSLLFLPTLQRCCFECLASGNNRLGVERIERVSAVTGIAADFLESQLTAVTIRPAAASGHPEIPSVNAVRVVSTTQAVRLMQSLGYAAEAAAINSLGKTNTLTPHCALNHQNHSSPATSASASASFLRERRYGRKALLQHVQRCPRAAVLLHAALKNTHVVLPRPKWPLYMSIEHRWVGCLETMFDEDAYQGETAERRIETADEIQDNTNNNISYDDDAMSVFSDESVQSCGIRIGKDILVDDDSAANDGFDDLSSVGDDSDVFSLDGFNNDSFTGF</sequence>